<dbReference type="RefSeq" id="WP_305473035.1">
    <property type="nucleotide sequence ID" value="NZ_JAUYVT010000020.1"/>
</dbReference>
<name>A0ABT9FI06_9GAMM</name>
<sequence length="148" mass="16859">MSYEVYLNRRSMGKSKKRIYSLRGATTGAWKGVVRWLSPTVVLKDVSLVVNPAGRLETISRMNNEHKISRTVHAFLRGKLIRRGRNAKAYFQELLSEHGYDCKSVGYDPQKTDSWVALSEEKDIAKSTDKVVQAKYAFLHQDGIEVIL</sequence>
<comment type="caution">
    <text evidence="1">The sequence shown here is derived from an EMBL/GenBank/DDBJ whole genome shotgun (WGS) entry which is preliminary data.</text>
</comment>
<proteinExistence type="predicted"/>
<protein>
    <submittedName>
        <fullName evidence="1">Uncharacterized protein</fullName>
    </submittedName>
</protein>
<accession>A0ABT9FI06</accession>
<dbReference type="EMBL" id="JAUYVT010000020">
    <property type="protein sequence ID" value="MDP2566415.1"/>
    <property type="molecule type" value="Genomic_DNA"/>
</dbReference>
<evidence type="ECO:0000313" key="2">
    <source>
        <dbReference type="Proteomes" id="UP001177212"/>
    </source>
</evidence>
<dbReference type="InterPro" id="IPR058002">
    <property type="entry name" value="Gp82"/>
</dbReference>
<keyword evidence="2" id="KW-1185">Reference proteome</keyword>
<evidence type="ECO:0000313" key="1">
    <source>
        <dbReference type="EMBL" id="MDP2566415.1"/>
    </source>
</evidence>
<dbReference type="Pfam" id="PF25735">
    <property type="entry name" value="Phage_L5_gp82"/>
    <property type="match status" value="1"/>
</dbReference>
<gene>
    <name evidence="1" type="ORF">Q8W34_17345</name>
</gene>
<reference evidence="1" key="1">
    <citation type="submission" date="2023-07" db="EMBL/GenBank/DDBJ databases">
        <title>Genome content predicts the carbon catabolic preferences of heterotrophic bacteria.</title>
        <authorList>
            <person name="Gralka M."/>
        </authorList>
    </citation>
    <scope>NUCLEOTIDE SEQUENCE</scope>
    <source>
        <strain evidence="1">4G09</strain>
    </source>
</reference>
<dbReference type="Proteomes" id="UP001177212">
    <property type="component" value="Unassembled WGS sequence"/>
</dbReference>
<organism evidence="1 2">
    <name type="scientific">Pseudoalteromonas marina</name>
    <dbReference type="NCBI Taxonomy" id="267375"/>
    <lineage>
        <taxon>Bacteria</taxon>
        <taxon>Pseudomonadati</taxon>
        <taxon>Pseudomonadota</taxon>
        <taxon>Gammaproteobacteria</taxon>
        <taxon>Alteromonadales</taxon>
        <taxon>Pseudoalteromonadaceae</taxon>
        <taxon>Pseudoalteromonas</taxon>
    </lineage>
</organism>